<dbReference type="InterPro" id="IPR053842">
    <property type="entry name" value="NikA-like"/>
</dbReference>
<protein>
    <submittedName>
        <fullName evidence="1">Uncharacterized protein</fullName>
    </submittedName>
</protein>
<organism evidence="1 2">
    <name type="scientific">Anaerobutyricum soehngenii</name>
    <dbReference type="NCBI Taxonomy" id="105843"/>
    <lineage>
        <taxon>Bacteria</taxon>
        <taxon>Bacillati</taxon>
        <taxon>Bacillota</taxon>
        <taxon>Clostridia</taxon>
        <taxon>Lachnospirales</taxon>
        <taxon>Lachnospiraceae</taxon>
        <taxon>Anaerobutyricum</taxon>
    </lineage>
</organism>
<evidence type="ECO:0000313" key="2">
    <source>
        <dbReference type="Proteomes" id="UP000433359"/>
    </source>
</evidence>
<proteinExistence type="predicted"/>
<accession>A0A6N7XVI5</accession>
<sequence>MIEMPRAKKNMTSLLDSFESDTEKEHDAAVTAAVKTPKKTVGGDTRATALVSMTRDEKERLTTKAKAHGLSLSAFFRLAADEYMNTHNW</sequence>
<evidence type="ECO:0000313" key="1">
    <source>
        <dbReference type="EMBL" id="MSU80829.1"/>
    </source>
</evidence>
<comment type="caution">
    <text evidence="1">The sequence shown here is derived from an EMBL/GenBank/DDBJ whole genome shotgun (WGS) entry which is preliminary data.</text>
</comment>
<name>A0A6N7XVI5_9FIRM</name>
<dbReference type="EMBL" id="VULP01000001">
    <property type="protein sequence ID" value="MSU80829.1"/>
    <property type="molecule type" value="Genomic_DNA"/>
</dbReference>
<dbReference type="Proteomes" id="UP000433359">
    <property type="component" value="Unassembled WGS sequence"/>
</dbReference>
<gene>
    <name evidence="1" type="ORF">FYJ25_00240</name>
</gene>
<reference evidence="1 2" key="1">
    <citation type="submission" date="2019-08" db="EMBL/GenBank/DDBJ databases">
        <title>In-depth cultivation of the pig gut microbiome towards novel bacterial diversity and tailored functional studies.</title>
        <authorList>
            <person name="Wylensek D."/>
            <person name="Hitch T.C.A."/>
            <person name="Clavel T."/>
        </authorList>
    </citation>
    <scope>NUCLEOTIDE SEQUENCE [LARGE SCALE GENOMIC DNA]</scope>
    <source>
        <strain evidence="1 2">BSM-383-APC-4H</strain>
    </source>
</reference>
<dbReference type="AlphaFoldDB" id="A0A6N7XVI5"/>
<dbReference type="Pfam" id="PF21983">
    <property type="entry name" value="NikA-like"/>
    <property type="match status" value="1"/>
</dbReference>